<sequence length="556" mass="57443">MTAAGTTAGGRAASGDVVPLSVRVTLLSALRAVLAVLLVPVALAADRLTSPAQLVLPLTYVLGAALAGGALILVRWRSVVVAGFGLLLCLDGVAVQVVRHGLGPTWGADLVLATFLTAACLLASFRTGVKLAIWQSLLILVDDRGTASGLFPAGAPQQHGLAVQLVLIWILTLATCVAASVNERELRRRRYDAEALQAFAAALHRDEAASAVVARTVGFVARELDAGRVLACQWSEGELSALHAVGPVVADRPAGREPSPLLALADRAGYTVRVLTLDPRLDPWLAGALPGARRVVVLPLSVGGTTRTWIVFEHRGRGIRVTRRVLATAGQASATAALAMSRAVLFEAVRRSATTDGLTGLANRPRFDSTLAAMAAAGRGGLVLVDVDHFKAVNDTYGHQTGDQVLQAVAAVLVAAAPQGATVARYGGEEFAVLLPRERGAEVLAEKLRQVVEAAPGPVPVTASFGVAELTPGITPAQLVAAADGALYRAKQEGRNQVRAGYPTPVPGPRAPAAGGRPTPVGHWPHAEQRQARPRSAHGAGGAGRPAGGADRPDRG</sequence>
<feature type="transmembrane region" description="Helical" evidence="2">
    <location>
        <begin position="79"/>
        <end position="98"/>
    </location>
</feature>
<dbReference type="NCBIfam" id="TIGR00254">
    <property type="entry name" value="GGDEF"/>
    <property type="match status" value="1"/>
</dbReference>
<keyword evidence="2" id="KW-0812">Transmembrane</keyword>
<dbReference type="SMART" id="SM00267">
    <property type="entry name" value="GGDEF"/>
    <property type="match status" value="1"/>
</dbReference>
<comment type="caution">
    <text evidence="4">The sequence shown here is derived from an EMBL/GenBank/DDBJ whole genome shotgun (WGS) entry which is preliminary data.</text>
</comment>
<dbReference type="SUPFAM" id="SSF55073">
    <property type="entry name" value="Nucleotide cyclase"/>
    <property type="match status" value="1"/>
</dbReference>
<feature type="region of interest" description="Disordered" evidence="1">
    <location>
        <begin position="494"/>
        <end position="556"/>
    </location>
</feature>
<dbReference type="PROSITE" id="PS50887">
    <property type="entry name" value="GGDEF"/>
    <property type="match status" value="1"/>
</dbReference>
<dbReference type="SUPFAM" id="SSF55781">
    <property type="entry name" value="GAF domain-like"/>
    <property type="match status" value="1"/>
</dbReference>
<dbReference type="InterPro" id="IPR050469">
    <property type="entry name" value="Diguanylate_Cyclase"/>
</dbReference>
<dbReference type="Gene3D" id="3.30.450.40">
    <property type="match status" value="1"/>
</dbReference>
<dbReference type="EC" id="2.7.7.65" evidence="4"/>
<gene>
    <name evidence="4" type="ORF">ACIB24_10375</name>
</gene>
<feature type="transmembrane region" description="Helical" evidence="2">
    <location>
        <begin position="20"/>
        <end position="42"/>
    </location>
</feature>
<keyword evidence="4" id="KW-0548">Nucleotidyltransferase</keyword>
<evidence type="ECO:0000313" key="5">
    <source>
        <dbReference type="Proteomes" id="UP001612915"/>
    </source>
</evidence>
<proteinExistence type="predicted"/>
<feature type="domain" description="GGDEF" evidence="3">
    <location>
        <begin position="378"/>
        <end position="503"/>
    </location>
</feature>
<dbReference type="Gene3D" id="3.30.70.270">
    <property type="match status" value="1"/>
</dbReference>
<keyword evidence="2" id="KW-0472">Membrane</keyword>
<feature type="transmembrane region" description="Helical" evidence="2">
    <location>
        <begin position="54"/>
        <end position="73"/>
    </location>
</feature>
<dbReference type="RefSeq" id="WP_398279206.1">
    <property type="nucleotide sequence ID" value="NZ_JBITLV010000003.1"/>
</dbReference>
<accession>A0ABW8AM67</accession>
<dbReference type="InterPro" id="IPR029787">
    <property type="entry name" value="Nucleotide_cyclase"/>
</dbReference>
<organism evidence="4 5">
    <name type="scientific">Spongisporangium articulatum</name>
    <dbReference type="NCBI Taxonomy" id="3362603"/>
    <lineage>
        <taxon>Bacteria</taxon>
        <taxon>Bacillati</taxon>
        <taxon>Actinomycetota</taxon>
        <taxon>Actinomycetes</taxon>
        <taxon>Kineosporiales</taxon>
        <taxon>Kineosporiaceae</taxon>
        <taxon>Spongisporangium</taxon>
    </lineage>
</organism>
<dbReference type="InterPro" id="IPR043128">
    <property type="entry name" value="Rev_trsase/Diguanyl_cyclase"/>
</dbReference>
<feature type="transmembrane region" description="Helical" evidence="2">
    <location>
        <begin position="110"/>
        <end position="141"/>
    </location>
</feature>
<evidence type="ECO:0000256" key="1">
    <source>
        <dbReference type="SAM" id="MobiDB-lite"/>
    </source>
</evidence>
<keyword evidence="5" id="KW-1185">Reference proteome</keyword>
<dbReference type="Proteomes" id="UP001612915">
    <property type="component" value="Unassembled WGS sequence"/>
</dbReference>
<evidence type="ECO:0000313" key="4">
    <source>
        <dbReference type="EMBL" id="MFI7587465.1"/>
    </source>
</evidence>
<dbReference type="PANTHER" id="PTHR45138">
    <property type="entry name" value="REGULATORY COMPONENTS OF SENSORY TRANSDUCTION SYSTEM"/>
    <property type="match status" value="1"/>
</dbReference>
<dbReference type="EMBL" id="JBITLV010000003">
    <property type="protein sequence ID" value="MFI7587465.1"/>
    <property type="molecule type" value="Genomic_DNA"/>
</dbReference>
<dbReference type="InterPro" id="IPR000160">
    <property type="entry name" value="GGDEF_dom"/>
</dbReference>
<keyword evidence="2" id="KW-1133">Transmembrane helix</keyword>
<reference evidence="4 5" key="1">
    <citation type="submission" date="2024-10" db="EMBL/GenBank/DDBJ databases">
        <title>The Natural Products Discovery Center: Release of the First 8490 Sequenced Strains for Exploring Actinobacteria Biosynthetic Diversity.</title>
        <authorList>
            <person name="Kalkreuter E."/>
            <person name="Kautsar S.A."/>
            <person name="Yang D."/>
            <person name="Bader C.D."/>
            <person name="Teijaro C.N."/>
            <person name="Fluegel L."/>
            <person name="Davis C.M."/>
            <person name="Simpson J.R."/>
            <person name="Lauterbach L."/>
            <person name="Steele A.D."/>
            <person name="Gui C."/>
            <person name="Meng S."/>
            <person name="Li G."/>
            <person name="Viehrig K."/>
            <person name="Ye F."/>
            <person name="Su P."/>
            <person name="Kiefer A.F."/>
            <person name="Nichols A."/>
            <person name="Cepeda A.J."/>
            <person name="Yan W."/>
            <person name="Fan B."/>
            <person name="Jiang Y."/>
            <person name="Adhikari A."/>
            <person name="Zheng C.-J."/>
            <person name="Schuster L."/>
            <person name="Cowan T.M."/>
            <person name="Smanski M.J."/>
            <person name="Chevrette M.G."/>
            <person name="De Carvalho L.P.S."/>
            <person name="Shen B."/>
        </authorList>
    </citation>
    <scope>NUCLEOTIDE SEQUENCE [LARGE SCALE GENOMIC DNA]</scope>
    <source>
        <strain evidence="4 5">NPDC049639</strain>
    </source>
</reference>
<dbReference type="Pfam" id="PF00990">
    <property type="entry name" value="GGDEF"/>
    <property type="match status" value="1"/>
</dbReference>
<dbReference type="InterPro" id="IPR029016">
    <property type="entry name" value="GAF-like_dom_sf"/>
</dbReference>
<protein>
    <submittedName>
        <fullName evidence="4">Diguanylate cyclase domain-containing protein</fullName>
        <ecNumber evidence="4">2.7.7.65</ecNumber>
    </submittedName>
</protein>
<evidence type="ECO:0000259" key="3">
    <source>
        <dbReference type="PROSITE" id="PS50887"/>
    </source>
</evidence>
<dbReference type="CDD" id="cd01949">
    <property type="entry name" value="GGDEF"/>
    <property type="match status" value="1"/>
</dbReference>
<name>A0ABW8AM67_9ACTN</name>
<dbReference type="GO" id="GO:0052621">
    <property type="term" value="F:diguanylate cyclase activity"/>
    <property type="evidence" value="ECO:0007669"/>
    <property type="project" value="UniProtKB-EC"/>
</dbReference>
<evidence type="ECO:0000256" key="2">
    <source>
        <dbReference type="SAM" id="Phobius"/>
    </source>
</evidence>
<feature type="compositionally biased region" description="Low complexity" evidence="1">
    <location>
        <begin position="511"/>
        <end position="522"/>
    </location>
</feature>
<feature type="transmembrane region" description="Helical" evidence="2">
    <location>
        <begin position="161"/>
        <end position="181"/>
    </location>
</feature>
<keyword evidence="4" id="KW-0808">Transferase</keyword>
<dbReference type="PANTHER" id="PTHR45138:SF9">
    <property type="entry name" value="DIGUANYLATE CYCLASE DGCM-RELATED"/>
    <property type="match status" value="1"/>
</dbReference>